<sequence>MINTREEQLVKELREIHKQDQDAVHKNSNPPFNFETIGFIARKYSKFTVQDIMDRGRAERYSNIFNGSFKIPLEVKPMWYPSKEAQKRISDLLDTLKGTDREDFYQDVLKASYEAISQNSIKPLVETLESWDATAEILLDQETMDDIKAAEEQFARGEGILWDPKNFD</sequence>
<organism evidence="1 2">
    <name type="scientific">Effusibacillus lacus</name>
    <dbReference type="NCBI Taxonomy" id="1348429"/>
    <lineage>
        <taxon>Bacteria</taxon>
        <taxon>Bacillati</taxon>
        <taxon>Bacillota</taxon>
        <taxon>Bacilli</taxon>
        <taxon>Bacillales</taxon>
        <taxon>Alicyclobacillaceae</taxon>
        <taxon>Effusibacillus</taxon>
    </lineage>
</organism>
<comment type="caution">
    <text evidence="1">The sequence shown here is derived from an EMBL/GenBank/DDBJ whole genome shotgun (WGS) entry which is preliminary data.</text>
</comment>
<evidence type="ECO:0000313" key="1">
    <source>
        <dbReference type="EMBL" id="GAX92073.1"/>
    </source>
</evidence>
<reference evidence="2" key="1">
    <citation type="submission" date="2017-07" db="EMBL/GenBank/DDBJ databases">
        <title>Draft genome sequence of Effusibacillus lacus strain skLN1.</title>
        <authorList>
            <person name="Watanabe M."/>
            <person name="Kojima H."/>
            <person name="Fukui M."/>
        </authorList>
    </citation>
    <scope>NUCLEOTIDE SEQUENCE [LARGE SCALE GENOMIC DNA]</scope>
    <source>
        <strain evidence="2">skLN1</strain>
    </source>
</reference>
<dbReference type="AlphaFoldDB" id="A0A292YTJ0"/>
<keyword evidence="2" id="KW-1185">Reference proteome</keyword>
<protein>
    <submittedName>
        <fullName evidence="1">Uncharacterized protein</fullName>
    </submittedName>
</protein>
<proteinExistence type="predicted"/>
<dbReference type="RefSeq" id="WP_096184495.1">
    <property type="nucleotide sequence ID" value="NZ_BDUF01000121.1"/>
</dbReference>
<name>A0A292YTJ0_9BACL</name>
<dbReference type="Proteomes" id="UP000217785">
    <property type="component" value="Unassembled WGS sequence"/>
</dbReference>
<evidence type="ECO:0000313" key="2">
    <source>
        <dbReference type="Proteomes" id="UP000217785"/>
    </source>
</evidence>
<dbReference type="EMBL" id="BDUF01000121">
    <property type="protein sequence ID" value="GAX92073.1"/>
    <property type="molecule type" value="Genomic_DNA"/>
</dbReference>
<accession>A0A292YTJ0</accession>
<gene>
    <name evidence="1" type="ORF">EFBL_3764</name>
</gene>